<dbReference type="InterPro" id="IPR038765">
    <property type="entry name" value="Papain-like_cys_pep_sf"/>
</dbReference>
<evidence type="ECO:0000259" key="9">
    <source>
        <dbReference type="SMART" id="SM01032"/>
    </source>
</evidence>
<organism evidence="10 11">
    <name type="scientific">Ascodesmis nigricans</name>
    <dbReference type="NCBI Taxonomy" id="341454"/>
    <lineage>
        <taxon>Eukaryota</taxon>
        <taxon>Fungi</taxon>
        <taxon>Dikarya</taxon>
        <taxon>Ascomycota</taxon>
        <taxon>Pezizomycotina</taxon>
        <taxon>Pezizomycetes</taxon>
        <taxon>Pezizales</taxon>
        <taxon>Ascodesmidaceae</taxon>
        <taxon>Ascodesmis</taxon>
    </lineage>
</organism>
<dbReference type="SMART" id="SM01030">
    <property type="entry name" value="BHD_1"/>
    <property type="match status" value="1"/>
</dbReference>
<dbReference type="InterPro" id="IPR018325">
    <property type="entry name" value="Rad4/PNGase_transGLS-fold"/>
</dbReference>
<dbReference type="GO" id="GO:0000111">
    <property type="term" value="C:nucleotide-excision repair factor 2 complex"/>
    <property type="evidence" value="ECO:0007669"/>
    <property type="project" value="TreeGrafter"/>
</dbReference>
<feature type="domain" description="Rad4 beta-hairpin" evidence="8">
    <location>
        <begin position="559"/>
        <end position="622"/>
    </location>
</feature>
<comment type="similarity">
    <text evidence="2">Belongs to the XPC family.</text>
</comment>
<dbReference type="SMART" id="SM01031">
    <property type="entry name" value="BHD_2"/>
    <property type="match status" value="1"/>
</dbReference>
<dbReference type="Pfam" id="PF03835">
    <property type="entry name" value="Rad4"/>
    <property type="match status" value="1"/>
</dbReference>
<dbReference type="Proteomes" id="UP000298138">
    <property type="component" value="Unassembled WGS sequence"/>
</dbReference>
<name>A0A4S2MNC6_9PEZI</name>
<dbReference type="Pfam" id="PF10405">
    <property type="entry name" value="BHD_3"/>
    <property type="match status" value="1"/>
</dbReference>
<evidence type="ECO:0000256" key="5">
    <source>
        <dbReference type="ARBA" id="ARBA00023242"/>
    </source>
</evidence>
<keyword evidence="11" id="KW-1185">Reference proteome</keyword>
<feature type="compositionally biased region" description="Acidic residues" evidence="6">
    <location>
        <begin position="947"/>
        <end position="978"/>
    </location>
</feature>
<dbReference type="InterPro" id="IPR036985">
    <property type="entry name" value="Transglutaminase-like_sf"/>
</dbReference>
<feature type="region of interest" description="Disordered" evidence="6">
    <location>
        <begin position="339"/>
        <end position="378"/>
    </location>
</feature>
<evidence type="ECO:0000256" key="1">
    <source>
        <dbReference type="ARBA" id="ARBA00004123"/>
    </source>
</evidence>
<dbReference type="SMART" id="SM01032">
    <property type="entry name" value="BHD_3"/>
    <property type="match status" value="1"/>
</dbReference>
<accession>A0A4S2MNC6</accession>
<dbReference type="GO" id="GO:0003697">
    <property type="term" value="F:single-stranded DNA binding"/>
    <property type="evidence" value="ECO:0007669"/>
    <property type="project" value="TreeGrafter"/>
</dbReference>
<feature type="compositionally biased region" description="Basic and acidic residues" evidence="6">
    <location>
        <begin position="759"/>
        <end position="769"/>
    </location>
</feature>
<gene>
    <name evidence="10" type="ORF">EX30DRAFT_373858</name>
</gene>
<dbReference type="Pfam" id="PF10403">
    <property type="entry name" value="BHD_1"/>
    <property type="match status" value="1"/>
</dbReference>
<dbReference type="InterPro" id="IPR018327">
    <property type="entry name" value="BHD_2"/>
</dbReference>
<dbReference type="Gene3D" id="2.20.20.110">
    <property type="entry name" value="Rad4, beta-hairpin domain BHD1"/>
    <property type="match status" value="1"/>
</dbReference>
<proteinExistence type="inferred from homology"/>
<evidence type="ECO:0000256" key="2">
    <source>
        <dbReference type="ARBA" id="ARBA00009525"/>
    </source>
</evidence>
<evidence type="ECO:0000256" key="3">
    <source>
        <dbReference type="ARBA" id="ARBA00022763"/>
    </source>
</evidence>
<feature type="compositionally biased region" description="Acidic residues" evidence="6">
    <location>
        <begin position="116"/>
        <end position="133"/>
    </location>
</feature>
<protein>
    <submittedName>
        <fullName evidence="10">Rad4-domain-containing protein</fullName>
    </submittedName>
</protein>
<feature type="domain" description="Rad4 beta-hairpin" evidence="9">
    <location>
        <begin position="629"/>
        <end position="703"/>
    </location>
</feature>
<dbReference type="Pfam" id="PF10404">
    <property type="entry name" value="BHD_2"/>
    <property type="match status" value="1"/>
</dbReference>
<evidence type="ECO:0000313" key="11">
    <source>
        <dbReference type="Proteomes" id="UP000298138"/>
    </source>
</evidence>
<feature type="compositionally biased region" description="Basic residues" evidence="6">
    <location>
        <begin position="1"/>
        <end position="10"/>
    </location>
</feature>
<dbReference type="GO" id="GO:0005737">
    <property type="term" value="C:cytoplasm"/>
    <property type="evidence" value="ECO:0007669"/>
    <property type="project" value="TreeGrafter"/>
</dbReference>
<feature type="compositionally biased region" description="Gly residues" evidence="6">
    <location>
        <begin position="808"/>
        <end position="821"/>
    </location>
</feature>
<dbReference type="Gene3D" id="3.90.260.10">
    <property type="entry name" value="Transglutaminase-like"/>
    <property type="match status" value="1"/>
</dbReference>
<feature type="region of interest" description="Disordered" evidence="6">
    <location>
        <begin position="745"/>
        <end position="790"/>
    </location>
</feature>
<feature type="region of interest" description="Disordered" evidence="6">
    <location>
        <begin position="802"/>
        <end position="978"/>
    </location>
</feature>
<dbReference type="EMBL" id="ML220141">
    <property type="protein sequence ID" value="TGZ78495.1"/>
    <property type="molecule type" value="Genomic_DNA"/>
</dbReference>
<keyword evidence="4" id="KW-0234">DNA repair</keyword>
<dbReference type="InterPro" id="IPR004583">
    <property type="entry name" value="DNA_repair_Rad4"/>
</dbReference>
<dbReference type="GO" id="GO:0006298">
    <property type="term" value="P:mismatch repair"/>
    <property type="evidence" value="ECO:0007669"/>
    <property type="project" value="TreeGrafter"/>
</dbReference>
<keyword evidence="5" id="KW-0539">Nucleus</keyword>
<feature type="compositionally biased region" description="Polar residues" evidence="6">
    <location>
        <begin position="859"/>
        <end position="869"/>
    </location>
</feature>
<dbReference type="AlphaFoldDB" id="A0A4S2MNC6"/>
<keyword evidence="3" id="KW-0227">DNA damage</keyword>
<evidence type="ECO:0000313" key="10">
    <source>
        <dbReference type="EMBL" id="TGZ78495.1"/>
    </source>
</evidence>
<comment type="subcellular location">
    <subcellularLocation>
        <location evidence="1">Nucleus</location>
    </subcellularLocation>
</comment>
<evidence type="ECO:0000256" key="6">
    <source>
        <dbReference type="SAM" id="MobiDB-lite"/>
    </source>
</evidence>
<dbReference type="GO" id="GO:0006289">
    <property type="term" value="P:nucleotide-excision repair"/>
    <property type="evidence" value="ECO:0007669"/>
    <property type="project" value="InterPro"/>
</dbReference>
<dbReference type="PANTHER" id="PTHR12135:SF0">
    <property type="entry name" value="DNA REPAIR PROTEIN COMPLEMENTING XP-C CELLS"/>
    <property type="match status" value="1"/>
</dbReference>
<dbReference type="InterPro" id="IPR042488">
    <property type="entry name" value="Rad4_BHD3_sf"/>
</dbReference>
<dbReference type="InterPro" id="IPR018326">
    <property type="entry name" value="Rad4_beta-hairpin_dom1"/>
</dbReference>
<evidence type="ECO:0000256" key="4">
    <source>
        <dbReference type="ARBA" id="ARBA00023204"/>
    </source>
</evidence>
<feature type="region of interest" description="Disordered" evidence="6">
    <location>
        <begin position="1"/>
        <end position="147"/>
    </location>
</feature>
<dbReference type="PANTHER" id="PTHR12135">
    <property type="entry name" value="DNA REPAIR PROTEIN XP-C / RAD4"/>
    <property type="match status" value="1"/>
</dbReference>
<evidence type="ECO:0000259" key="7">
    <source>
        <dbReference type="SMART" id="SM01030"/>
    </source>
</evidence>
<dbReference type="STRING" id="341454.A0A4S2MNC6"/>
<dbReference type="SUPFAM" id="SSF54001">
    <property type="entry name" value="Cysteine proteinases"/>
    <property type="match status" value="1"/>
</dbReference>
<feature type="compositionally biased region" description="Basic and acidic residues" evidence="6">
    <location>
        <begin position="914"/>
        <end position="946"/>
    </location>
</feature>
<dbReference type="FunCoup" id="A0A4S2MNC6">
    <property type="interactions" value="128"/>
</dbReference>
<dbReference type="GO" id="GO:0071942">
    <property type="term" value="C:XPC complex"/>
    <property type="evidence" value="ECO:0007669"/>
    <property type="project" value="TreeGrafter"/>
</dbReference>
<feature type="region of interest" description="Disordered" evidence="6">
    <location>
        <begin position="577"/>
        <end position="600"/>
    </location>
</feature>
<dbReference type="GO" id="GO:0003684">
    <property type="term" value="F:damaged DNA binding"/>
    <property type="evidence" value="ECO:0007669"/>
    <property type="project" value="InterPro"/>
</dbReference>
<sequence>MKGARRATRRKAPDNDGVPEIFLEMVAEDVQRAESSGTADGGQGRPLKRRKTTTSAGKASGELVNAALSAREKDVSLTRKGKSVAVSSEAVDKVGDDEVGEDLGAATGKGEPHVYDDEDDEDDDESDVDWEDVDLSRKPDSLLPRSSIAPPYGPLNLVINDPTIGKSGSRTRRTITAVNRRIRLETHKLHLICLIQHLRIRSQWCDDETVQDNLLTILPDKADALLNHDPTDQQYRRSRLFLEGLQLASDAFRKAFKITHQGMVSSRWMDEDELKNWTAPENMERSMTKEEFQRVSETLSGSRDVGAHLFCAMLRGAGITTRLVCSLQVLPFGLSSKSTPRFTRGKAPETPSSASKEVPKARPASKHPKHPPSTSTTALTLPIVESPFPIYWVEAWSPAAQKWIPIDPLVTLTIGKPLKLSPPMSDSLNTLAYVIGADETSHLTDITRRYSSQFTAKTRKLRVNSTKNGERWYRRLLNCHFSRGYPLDRDQIEEAELSARELAEPMPKNLQDLKGHPLYALKRHLRRDEVIHPERKIGTITIGAGKLEHVYRRQDVKTVKTADQWYRLGRQVLPDQEGQPMKFTQPRKARSKPRHWDDEDREEVIPHQPMYSFSQTTLFKPPPVMLGLVPKNDFGNIDVFVPTMVPEGGTHIWHPMAAQAVKILGLDSAGAVTGFQFNGRNASPVMKGVVVAEEYREAVEEVVKGLEWEMEREVMVEKRERAVEMWRRWFMRLVVRRRLGIEVRGRGEGDVEGEEEEREDRAESGREEKDDYDGGGGFLRDDQKERSADNHHHFGNAASVFFPEPEQAGGGGFFPDDGGGFLPPSPHPQDTPSEGGFFRDNTPPSIAGGGGFLPDPQSPIATTSASDNINMAGGFILDIQPPVEHEMSTKTKKKTMLQPPLQQVFGSSVGGDAGADHGRGRGDEDRGKEGGNSEEKKEDGKEHDVREEEEQEEKEDEEEEYDEDEVDPEFDNPDTDWI</sequence>
<dbReference type="Gene3D" id="3.30.70.2460">
    <property type="entry name" value="Rad4, beta-hairpin domain BHD3"/>
    <property type="match status" value="1"/>
</dbReference>
<evidence type="ECO:0000259" key="8">
    <source>
        <dbReference type="SMART" id="SM01031"/>
    </source>
</evidence>
<dbReference type="InParanoid" id="A0A4S2MNC6"/>
<feature type="domain" description="Rad4 beta-hairpin" evidence="7">
    <location>
        <begin position="502"/>
        <end position="557"/>
    </location>
</feature>
<feature type="compositionally biased region" description="Basic and acidic residues" evidence="6">
    <location>
        <begin position="779"/>
        <end position="790"/>
    </location>
</feature>
<reference evidence="10 11" key="1">
    <citation type="submission" date="2019-04" db="EMBL/GenBank/DDBJ databases">
        <title>Comparative genomics and transcriptomics to analyze fruiting body development in filamentous ascomycetes.</title>
        <authorList>
            <consortium name="DOE Joint Genome Institute"/>
            <person name="Lutkenhaus R."/>
            <person name="Traeger S."/>
            <person name="Breuer J."/>
            <person name="Kuo A."/>
            <person name="Lipzen A."/>
            <person name="Pangilinan J."/>
            <person name="Dilworth D."/>
            <person name="Sandor L."/>
            <person name="Poggeler S."/>
            <person name="Barry K."/>
            <person name="Grigoriev I.V."/>
            <person name="Nowrousian M."/>
        </authorList>
    </citation>
    <scope>NUCLEOTIDE SEQUENCE [LARGE SCALE GENOMIC DNA]</scope>
    <source>
        <strain evidence="10 11">CBS 389.68</strain>
    </source>
</reference>
<dbReference type="OrthoDB" id="300780at2759"/>
<dbReference type="InterPro" id="IPR018328">
    <property type="entry name" value="Rad4_beta-hairpin_dom3"/>
</dbReference>